<dbReference type="InterPro" id="IPR054585">
    <property type="entry name" value="NDH2-like_C"/>
</dbReference>
<evidence type="ECO:0000256" key="7">
    <source>
        <dbReference type="ARBA" id="ARBA00023027"/>
    </source>
</evidence>
<gene>
    <name evidence="12" type="ORF">KSF_013130</name>
</gene>
<comment type="caution">
    <text evidence="12">The sequence shown here is derived from an EMBL/GenBank/DDBJ whole genome shotgun (WGS) entry which is preliminary data.</text>
</comment>
<evidence type="ECO:0000256" key="6">
    <source>
        <dbReference type="ARBA" id="ARBA00023002"/>
    </source>
</evidence>
<evidence type="ECO:0000256" key="2">
    <source>
        <dbReference type="ARBA" id="ARBA00012637"/>
    </source>
</evidence>
<dbReference type="Proteomes" id="UP000597444">
    <property type="component" value="Unassembled WGS sequence"/>
</dbReference>
<dbReference type="InterPro" id="IPR023753">
    <property type="entry name" value="FAD/NAD-binding_dom"/>
</dbReference>
<keyword evidence="7" id="KW-0520">NAD</keyword>
<feature type="domain" description="FAD/NAD(P)-binding" evidence="10">
    <location>
        <begin position="20"/>
        <end position="335"/>
    </location>
</feature>
<evidence type="ECO:0000256" key="9">
    <source>
        <dbReference type="SAM" id="Phobius"/>
    </source>
</evidence>
<evidence type="ECO:0000256" key="4">
    <source>
        <dbReference type="ARBA" id="ARBA00022827"/>
    </source>
</evidence>
<dbReference type="EC" id="1.6.5.9" evidence="2"/>
<organism evidence="12 13">
    <name type="scientific">Reticulibacter mediterranei</name>
    <dbReference type="NCBI Taxonomy" id="2778369"/>
    <lineage>
        <taxon>Bacteria</taxon>
        <taxon>Bacillati</taxon>
        <taxon>Chloroflexota</taxon>
        <taxon>Ktedonobacteria</taxon>
        <taxon>Ktedonobacterales</taxon>
        <taxon>Reticulibacteraceae</taxon>
        <taxon>Reticulibacter</taxon>
    </lineage>
</organism>
<dbReference type="InterPro" id="IPR045024">
    <property type="entry name" value="NDH-2"/>
</dbReference>
<protein>
    <recommendedName>
        <fullName evidence="2">NADH:ubiquinone reductase (non-electrogenic)</fullName>
        <ecNumber evidence="2">1.6.5.9</ecNumber>
    </recommendedName>
</protein>
<dbReference type="PANTHER" id="PTHR43706:SF47">
    <property type="entry name" value="EXTERNAL NADH-UBIQUINONE OXIDOREDUCTASE 1, MITOCHONDRIAL-RELATED"/>
    <property type="match status" value="1"/>
</dbReference>
<evidence type="ECO:0000256" key="1">
    <source>
        <dbReference type="ARBA" id="ARBA00005272"/>
    </source>
</evidence>
<keyword evidence="9" id="KW-0812">Transmembrane</keyword>
<keyword evidence="4" id="KW-0274">FAD</keyword>
<dbReference type="AlphaFoldDB" id="A0A8J3IEX7"/>
<feature type="transmembrane region" description="Helical" evidence="9">
    <location>
        <begin position="377"/>
        <end position="400"/>
    </location>
</feature>
<keyword evidence="13" id="KW-1185">Reference proteome</keyword>
<dbReference type="GO" id="GO:0050136">
    <property type="term" value="F:NADH dehydrogenase (quinone) (non-electrogenic) activity"/>
    <property type="evidence" value="ECO:0007669"/>
    <property type="project" value="UniProtKB-EC"/>
</dbReference>
<reference evidence="12" key="1">
    <citation type="submission" date="2020-10" db="EMBL/GenBank/DDBJ databases">
        <title>Taxonomic study of unclassified bacteria belonging to the class Ktedonobacteria.</title>
        <authorList>
            <person name="Yabe S."/>
            <person name="Wang C.M."/>
            <person name="Zheng Y."/>
            <person name="Sakai Y."/>
            <person name="Cavaletti L."/>
            <person name="Monciardini P."/>
            <person name="Donadio S."/>
        </authorList>
    </citation>
    <scope>NUCLEOTIDE SEQUENCE</scope>
    <source>
        <strain evidence="12">ID150040</strain>
    </source>
</reference>
<evidence type="ECO:0000256" key="8">
    <source>
        <dbReference type="ARBA" id="ARBA00047599"/>
    </source>
</evidence>
<keyword evidence="9" id="KW-1133">Transmembrane helix</keyword>
<comment type="similarity">
    <text evidence="1">Belongs to the NADH dehydrogenase family.</text>
</comment>
<feature type="domain" description="External alternative NADH-ubiquinone oxidoreductase-like C-terminal" evidence="11">
    <location>
        <begin position="360"/>
        <end position="415"/>
    </location>
</feature>
<comment type="catalytic activity">
    <reaction evidence="8">
        <text>a quinone + NADH + H(+) = a quinol + NAD(+)</text>
        <dbReference type="Rhea" id="RHEA:46160"/>
        <dbReference type="ChEBI" id="CHEBI:15378"/>
        <dbReference type="ChEBI" id="CHEBI:24646"/>
        <dbReference type="ChEBI" id="CHEBI:57540"/>
        <dbReference type="ChEBI" id="CHEBI:57945"/>
        <dbReference type="ChEBI" id="CHEBI:132124"/>
        <dbReference type="EC" id="1.6.5.9"/>
    </reaction>
</comment>
<evidence type="ECO:0000256" key="5">
    <source>
        <dbReference type="ARBA" id="ARBA00022946"/>
    </source>
</evidence>
<keyword evidence="6" id="KW-0560">Oxidoreductase</keyword>
<evidence type="ECO:0000259" key="11">
    <source>
        <dbReference type="Pfam" id="PF22366"/>
    </source>
</evidence>
<dbReference type="Pfam" id="PF07992">
    <property type="entry name" value="Pyr_redox_2"/>
    <property type="match status" value="1"/>
</dbReference>
<evidence type="ECO:0000313" key="13">
    <source>
        <dbReference type="Proteomes" id="UP000597444"/>
    </source>
</evidence>
<proteinExistence type="inferred from homology"/>
<dbReference type="Gene3D" id="3.50.50.100">
    <property type="match status" value="1"/>
</dbReference>
<evidence type="ECO:0000259" key="10">
    <source>
        <dbReference type="Pfam" id="PF07992"/>
    </source>
</evidence>
<keyword evidence="9" id="KW-0472">Membrane</keyword>
<dbReference type="SUPFAM" id="SSF51905">
    <property type="entry name" value="FAD/NAD(P)-binding domain"/>
    <property type="match status" value="1"/>
</dbReference>
<dbReference type="PANTHER" id="PTHR43706">
    <property type="entry name" value="NADH DEHYDROGENASE"/>
    <property type="match status" value="1"/>
</dbReference>
<evidence type="ECO:0000313" key="12">
    <source>
        <dbReference type="EMBL" id="GHO91265.1"/>
    </source>
</evidence>
<keyword evidence="3" id="KW-0285">Flavoprotein</keyword>
<evidence type="ECO:0000256" key="3">
    <source>
        <dbReference type="ARBA" id="ARBA00022630"/>
    </source>
</evidence>
<name>A0A8J3IEX7_9CHLR</name>
<dbReference type="RefSeq" id="WP_220202169.1">
    <property type="nucleotide sequence ID" value="NZ_BNJK01000001.1"/>
</dbReference>
<keyword evidence="5" id="KW-0809">Transit peptide</keyword>
<dbReference type="InterPro" id="IPR036188">
    <property type="entry name" value="FAD/NAD-bd_sf"/>
</dbReference>
<dbReference type="PRINTS" id="PR00411">
    <property type="entry name" value="PNDRDTASEI"/>
</dbReference>
<accession>A0A8J3IEX7</accession>
<dbReference type="PRINTS" id="PR00368">
    <property type="entry name" value="FADPNR"/>
</dbReference>
<dbReference type="EMBL" id="BNJK01000001">
    <property type="protein sequence ID" value="GHO91265.1"/>
    <property type="molecule type" value="Genomic_DNA"/>
</dbReference>
<dbReference type="Pfam" id="PF22366">
    <property type="entry name" value="NDH2_C"/>
    <property type="match status" value="1"/>
</dbReference>
<sequence length="442" mass="49119">MKRVLQERKDKVIDEEIMPHIVVVGAGFGGLRVARALRHAPVRVTVIDRNNYHLFQPLLYQVATAALSPADISAPIRHILRKQKNTTVLMAEVTGIDLQRQEVLTPDRSIHYDYLVLATGASHSYFGHNEWAEYAPGLKSIIDATSLRRKILLAFEAAEMETDPEKLRTLLTFVLIGGGPTGVEMAGAIAELAHKALATDFRHIDPASARIILVEALPRILPAFPESLSEKAKQGLNQLGVEVRTNSPVEQVNVDGLVIAGKQLATRNVIWTAGVAASPAGKWLQAETDRAGRVKVDPDLSLPDHNNVFIIGDTASVMQDDKPLPGVAPVAMQEAYYVASRIEQRVDGKTEMRPFHYRNKGNLATIGRSYGIADFGWLRFGGFLGWVLWLAVHIFFLIGFRNRVIVFFQWAWAYLTFQRGARLITFDSPTATKDKELFKELV</sequence>